<gene>
    <name evidence="1" type="ORF">HFN_1408</name>
</gene>
<dbReference type="STRING" id="1325130.HFN_1408"/>
<evidence type="ECO:0000313" key="1">
    <source>
        <dbReference type="EMBL" id="GAD20164.1"/>
    </source>
</evidence>
<accession>T1CTE0</accession>
<keyword evidence="2" id="KW-1185">Reference proteome</keyword>
<organism evidence="1 2">
    <name type="scientific">Helicobacter fennelliae MRY12-0050</name>
    <dbReference type="NCBI Taxonomy" id="1325130"/>
    <lineage>
        <taxon>Bacteria</taxon>
        <taxon>Pseudomonadati</taxon>
        <taxon>Campylobacterota</taxon>
        <taxon>Epsilonproteobacteria</taxon>
        <taxon>Campylobacterales</taxon>
        <taxon>Helicobacteraceae</taxon>
        <taxon>Helicobacter</taxon>
    </lineage>
</organism>
<proteinExistence type="predicted"/>
<name>T1CTE0_9HELI</name>
<evidence type="ECO:0000313" key="2">
    <source>
        <dbReference type="Proteomes" id="UP000018143"/>
    </source>
</evidence>
<protein>
    <submittedName>
        <fullName evidence="1">Uncharacterized protein</fullName>
    </submittedName>
</protein>
<comment type="caution">
    <text evidence="1">The sequence shown here is derived from an EMBL/GenBank/DDBJ whole genome shotgun (WGS) entry which is preliminary data.</text>
</comment>
<sequence>MYFMIKEIGYGVNFLSAQDESRFKNLCKIYRFNKNLAKNLIKDSIV</sequence>
<dbReference type="EMBL" id="BASD01000036">
    <property type="protein sequence ID" value="GAD20164.1"/>
    <property type="molecule type" value="Genomic_DNA"/>
</dbReference>
<dbReference type="AlphaFoldDB" id="T1CTE0"/>
<dbReference type="Proteomes" id="UP000018143">
    <property type="component" value="Unassembled WGS sequence"/>
</dbReference>
<reference evidence="1 2" key="1">
    <citation type="journal article" date="2013" name="Genome Announc.">
        <title>Draft Genome Sequence of Helicobacter fennelliae Strain MRY12-0050, Isolated from a Bacteremia Patient.</title>
        <authorList>
            <person name="Rimbara E."/>
            <person name="Matsui M."/>
            <person name="Mori S."/>
            <person name="Suzuki S."/>
            <person name="Suzuki M."/>
            <person name="Kim H."/>
            <person name="Sekizuka T."/>
            <person name="Kuroda M."/>
            <person name="Shibayama K."/>
        </authorList>
    </citation>
    <scope>NUCLEOTIDE SEQUENCE [LARGE SCALE GENOMIC DNA]</scope>
    <source>
        <strain evidence="1 2">MRY12-0050</strain>
    </source>
</reference>